<evidence type="ECO:0000313" key="3">
    <source>
        <dbReference type="Proteomes" id="UP000051451"/>
    </source>
</evidence>
<dbReference type="EMBL" id="AZGB01000027">
    <property type="protein sequence ID" value="KRM04574.1"/>
    <property type="molecule type" value="Genomic_DNA"/>
</dbReference>
<dbReference type="GeneID" id="98319920"/>
<organism evidence="2 3">
    <name type="scientific">Liquorilactobacillus ghanensis DSM 18630</name>
    <dbReference type="NCBI Taxonomy" id="1423750"/>
    <lineage>
        <taxon>Bacteria</taxon>
        <taxon>Bacillati</taxon>
        <taxon>Bacillota</taxon>
        <taxon>Bacilli</taxon>
        <taxon>Lactobacillales</taxon>
        <taxon>Lactobacillaceae</taxon>
        <taxon>Liquorilactobacillus</taxon>
    </lineage>
</organism>
<dbReference type="PANTHER" id="PTHR37038">
    <property type="entry name" value="TRANSCRIPTIONAL REGULATOR-RELATED"/>
    <property type="match status" value="1"/>
</dbReference>
<dbReference type="InterPro" id="IPR053163">
    <property type="entry name" value="HTH-type_regulator_Rgg"/>
</dbReference>
<proteinExistence type="predicted"/>
<gene>
    <name evidence="2" type="ORF">FC89_GL002261</name>
</gene>
<dbReference type="Proteomes" id="UP000051451">
    <property type="component" value="Unassembled WGS sequence"/>
</dbReference>
<reference evidence="2 3" key="1">
    <citation type="journal article" date="2015" name="Genome Announc.">
        <title>Expanding the biotechnology potential of lactobacilli through comparative genomics of 213 strains and associated genera.</title>
        <authorList>
            <person name="Sun Z."/>
            <person name="Harris H.M."/>
            <person name="McCann A."/>
            <person name="Guo C."/>
            <person name="Argimon S."/>
            <person name="Zhang W."/>
            <person name="Yang X."/>
            <person name="Jeffery I.B."/>
            <person name="Cooney J.C."/>
            <person name="Kagawa T.F."/>
            <person name="Liu W."/>
            <person name="Song Y."/>
            <person name="Salvetti E."/>
            <person name="Wrobel A."/>
            <person name="Rasinkangas P."/>
            <person name="Parkhill J."/>
            <person name="Rea M.C."/>
            <person name="O'Sullivan O."/>
            <person name="Ritari J."/>
            <person name="Douillard F.P."/>
            <person name="Paul Ross R."/>
            <person name="Yang R."/>
            <person name="Briner A.E."/>
            <person name="Felis G.E."/>
            <person name="de Vos W.M."/>
            <person name="Barrangou R."/>
            <person name="Klaenhammer T.R."/>
            <person name="Caufield P.W."/>
            <person name="Cui Y."/>
            <person name="Zhang H."/>
            <person name="O'Toole P.W."/>
        </authorList>
    </citation>
    <scope>NUCLEOTIDE SEQUENCE [LARGE SCALE GENOMIC DNA]</scope>
    <source>
        <strain evidence="2 3">DSM 18630</strain>
    </source>
</reference>
<name>A0A0R1VGB4_9LACO</name>
<dbReference type="PROSITE" id="PS50943">
    <property type="entry name" value="HTH_CROC1"/>
    <property type="match status" value="1"/>
</dbReference>
<dbReference type="RefSeq" id="WP_057872616.1">
    <property type="nucleotide sequence ID" value="NZ_AZGB01000027.1"/>
</dbReference>
<comment type="caution">
    <text evidence="2">The sequence shown here is derived from an EMBL/GenBank/DDBJ whole genome shotgun (WGS) entry which is preliminary data.</text>
</comment>
<dbReference type="Gene3D" id="1.25.40.10">
    <property type="entry name" value="Tetratricopeptide repeat domain"/>
    <property type="match status" value="1"/>
</dbReference>
<dbReference type="SMART" id="SM00530">
    <property type="entry name" value="HTH_XRE"/>
    <property type="match status" value="1"/>
</dbReference>
<dbReference type="InterPro" id="IPR010982">
    <property type="entry name" value="Lambda_DNA-bd_dom_sf"/>
</dbReference>
<accession>A0A0R1VGB4</accession>
<dbReference type="CDD" id="cd00093">
    <property type="entry name" value="HTH_XRE"/>
    <property type="match status" value="1"/>
</dbReference>
<dbReference type="STRING" id="1423750.FC89_GL002261"/>
<keyword evidence="3" id="KW-1185">Reference proteome</keyword>
<dbReference type="OrthoDB" id="34624at2"/>
<feature type="domain" description="HTH cro/C1-type" evidence="1">
    <location>
        <begin position="8"/>
        <end position="61"/>
    </location>
</feature>
<protein>
    <submittedName>
        <fullName evidence="2">Transcription regulator</fullName>
    </submittedName>
</protein>
<dbReference type="GO" id="GO:0003677">
    <property type="term" value="F:DNA binding"/>
    <property type="evidence" value="ECO:0007669"/>
    <property type="project" value="InterPro"/>
</dbReference>
<dbReference type="InterPro" id="IPR001387">
    <property type="entry name" value="Cro/C1-type_HTH"/>
</dbReference>
<dbReference type="InterPro" id="IPR011990">
    <property type="entry name" value="TPR-like_helical_dom_sf"/>
</dbReference>
<dbReference type="Pfam" id="PF01381">
    <property type="entry name" value="HTH_3"/>
    <property type="match status" value="1"/>
</dbReference>
<dbReference type="AlphaFoldDB" id="A0A0R1VGB4"/>
<sequence>MEKVGITVRKIRLIKGIAQKQVYAGIISRSFANRFESGENDIQSEKLFKILNNLAISPSEFQYINNSYKLPLIDQLLTKINYLYETHAFSALAHWLQQHQDSNNPQIQIVAGYAELLLITFSHHNFPLSRNIKIMLYHLLDKKNWTLQEIKLVSTIIPSIATHQEFKISIPRITEQMEQNCAKYLTKYADYFEVNNELINYYGVVLQTYLNDSAYSAAYKFKEKFIKLDDQLLDWNASITKQLWLAIWELYFGDFKLGKQKVTDILTFKKLFNSKIDLNIESIISVRLKTAKTYRKNLLK</sequence>
<evidence type="ECO:0000259" key="1">
    <source>
        <dbReference type="PROSITE" id="PS50943"/>
    </source>
</evidence>
<evidence type="ECO:0000313" key="2">
    <source>
        <dbReference type="EMBL" id="KRM04574.1"/>
    </source>
</evidence>
<dbReference type="SUPFAM" id="SSF47413">
    <property type="entry name" value="lambda repressor-like DNA-binding domains"/>
    <property type="match status" value="1"/>
</dbReference>
<dbReference type="PATRIC" id="fig|1423750.3.peg.2301"/>